<protein>
    <recommendedName>
        <fullName evidence="13">Pyoverdine export ATP-binding/permease protein PvdT</fullName>
    </recommendedName>
</protein>
<dbReference type="SMART" id="SM00382">
    <property type="entry name" value="AAA"/>
    <property type="match status" value="1"/>
</dbReference>
<evidence type="ECO:0000256" key="2">
    <source>
        <dbReference type="ARBA" id="ARBA00022448"/>
    </source>
</evidence>
<dbReference type="EMBL" id="JBHSJF010000005">
    <property type="protein sequence ID" value="MFC5067688.1"/>
    <property type="molecule type" value="Genomic_DNA"/>
</dbReference>
<evidence type="ECO:0000256" key="11">
    <source>
        <dbReference type="ARBA" id="ARBA00023251"/>
    </source>
</evidence>
<keyword evidence="17" id="KW-1185">Reference proteome</keyword>
<keyword evidence="4" id="KW-0997">Cell inner membrane</keyword>
<dbReference type="InterPro" id="IPR017871">
    <property type="entry name" value="ABC_transporter-like_CS"/>
</dbReference>
<evidence type="ECO:0000256" key="12">
    <source>
        <dbReference type="ARBA" id="ARBA00038388"/>
    </source>
</evidence>
<dbReference type="PANTHER" id="PTHR30572:SF14">
    <property type="entry name" value="MACROLIDE EXPORT ATP-BINDING_PERMEASE PROTEIN MACB"/>
    <property type="match status" value="1"/>
</dbReference>
<evidence type="ECO:0000256" key="1">
    <source>
        <dbReference type="ARBA" id="ARBA00004429"/>
    </source>
</evidence>
<feature type="transmembrane region" description="Helical" evidence="14">
    <location>
        <begin position="533"/>
        <end position="555"/>
    </location>
</feature>
<keyword evidence="11" id="KW-0046">Antibiotic resistance</keyword>
<keyword evidence="3" id="KW-1003">Cell membrane</keyword>
<dbReference type="InterPro" id="IPR050250">
    <property type="entry name" value="Macrolide_Exporter_MacB"/>
</dbReference>
<evidence type="ECO:0000256" key="14">
    <source>
        <dbReference type="SAM" id="Phobius"/>
    </source>
</evidence>
<keyword evidence="6" id="KW-0547">Nucleotide-binding</keyword>
<evidence type="ECO:0000256" key="6">
    <source>
        <dbReference type="ARBA" id="ARBA00022741"/>
    </source>
</evidence>
<accession>A0ABV9YXU9</accession>
<dbReference type="SUPFAM" id="SSF52540">
    <property type="entry name" value="P-loop containing nucleoside triphosphate hydrolases"/>
    <property type="match status" value="1"/>
</dbReference>
<keyword evidence="9 14" id="KW-1133">Transmembrane helix</keyword>
<feature type="transmembrane region" description="Helical" evidence="14">
    <location>
        <begin position="619"/>
        <end position="639"/>
    </location>
</feature>
<gene>
    <name evidence="16" type="ORF">ACFPFW_06620</name>
</gene>
<dbReference type="Pfam" id="PF00005">
    <property type="entry name" value="ABC_tran"/>
    <property type="match status" value="1"/>
</dbReference>
<keyword evidence="2" id="KW-0813">Transport</keyword>
<dbReference type="Pfam" id="PF12704">
    <property type="entry name" value="MacB_PCD"/>
    <property type="match status" value="1"/>
</dbReference>
<dbReference type="RefSeq" id="WP_114958142.1">
    <property type="nucleotide sequence ID" value="NZ_JBHSJF010000005.1"/>
</dbReference>
<evidence type="ECO:0000256" key="5">
    <source>
        <dbReference type="ARBA" id="ARBA00022692"/>
    </source>
</evidence>
<keyword evidence="8" id="KW-1278">Translocase</keyword>
<keyword evidence="10 14" id="KW-0472">Membrane</keyword>
<evidence type="ECO:0000313" key="16">
    <source>
        <dbReference type="EMBL" id="MFC5067688.1"/>
    </source>
</evidence>
<comment type="caution">
    <text evidence="16">The sequence shown here is derived from an EMBL/GenBank/DDBJ whole genome shotgun (WGS) entry which is preliminary data.</text>
</comment>
<evidence type="ECO:0000256" key="4">
    <source>
        <dbReference type="ARBA" id="ARBA00022519"/>
    </source>
</evidence>
<dbReference type="InterPro" id="IPR017911">
    <property type="entry name" value="MacB-like_ATP-bd"/>
</dbReference>
<feature type="transmembrane region" description="Helical" evidence="14">
    <location>
        <begin position="278"/>
        <end position="301"/>
    </location>
</feature>
<dbReference type="Pfam" id="PF02687">
    <property type="entry name" value="FtsX"/>
    <property type="match status" value="1"/>
</dbReference>
<dbReference type="Proteomes" id="UP001595796">
    <property type="component" value="Unassembled WGS sequence"/>
</dbReference>
<dbReference type="InterPro" id="IPR025857">
    <property type="entry name" value="MacB_PCD"/>
</dbReference>
<dbReference type="Gene3D" id="3.40.50.300">
    <property type="entry name" value="P-loop containing nucleotide triphosphate hydrolases"/>
    <property type="match status" value="1"/>
</dbReference>
<dbReference type="InterPro" id="IPR003838">
    <property type="entry name" value="ABC3_permease_C"/>
</dbReference>
<evidence type="ECO:0000256" key="7">
    <source>
        <dbReference type="ARBA" id="ARBA00022840"/>
    </source>
</evidence>
<name>A0ABV9YXU9_9HYPH</name>
<feature type="domain" description="ABC transporter" evidence="15">
    <location>
        <begin position="18"/>
        <end position="255"/>
    </location>
</feature>
<dbReference type="CDD" id="cd03255">
    <property type="entry name" value="ABC_MJ0796_LolCDE_FtsE"/>
    <property type="match status" value="1"/>
</dbReference>
<comment type="similarity">
    <text evidence="12">Belongs to the ABC transporter superfamily. Macrolide exporter (TC 3.A.1.122) family.</text>
</comment>
<evidence type="ECO:0000256" key="8">
    <source>
        <dbReference type="ARBA" id="ARBA00022967"/>
    </source>
</evidence>
<dbReference type="PROSITE" id="PS00211">
    <property type="entry name" value="ABC_TRANSPORTER_1"/>
    <property type="match status" value="1"/>
</dbReference>
<dbReference type="InterPro" id="IPR003439">
    <property type="entry name" value="ABC_transporter-like_ATP-bd"/>
</dbReference>
<keyword evidence="5 14" id="KW-0812">Transmembrane</keyword>
<feature type="transmembrane region" description="Helical" evidence="14">
    <location>
        <begin position="586"/>
        <end position="613"/>
    </location>
</feature>
<dbReference type="PROSITE" id="PS50893">
    <property type="entry name" value="ABC_TRANSPORTER_2"/>
    <property type="match status" value="1"/>
</dbReference>
<reference evidence="17" key="1">
    <citation type="journal article" date="2019" name="Int. J. Syst. Evol. Microbiol.">
        <title>The Global Catalogue of Microorganisms (GCM) 10K type strain sequencing project: providing services to taxonomists for standard genome sequencing and annotation.</title>
        <authorList>
            <consortium name="The Broad Institute Genomics Platform"/>
            <consortium name="The Broad Institute Genome Sequencing Center for Infectious Disease"/>
            <person name="Wu L."/>
            <person name="Ma J."/>
        </authorList>
    </citation>
    <scope>NUCLEOTIDE SEQUENCE [LARGE SCALE GENOMIC DNA]</scope>
    <source>
        <strain evidence="17">CGMCC 1.16444</strain>
    </source>
</reference>
<sequence length="656" mass="68791">MKHVELPSGSVATGEPLIELSGIVKTYGGEVPVEVLHGISLSIYPGEFVAIMGASGSGKSTLMNILGCLDKPTRGTYRFAGRDVSELGRDELARLRRDEFGFVFQSYNLIANATALENVEVPAIYAGLDLATRESRATHLLGALGLAARTGHRPSQLSGGQQQRVSIARALMNGGRIILADEPTGALDSKSGAEVMALLQSLAERGHTVILITHDREVAKHARRVIEIHDGNITSDTGPDLAAANAPVLPASEPGHSSLAADMAEAGKMAIRALRTNLFRTILTLLGIMIGVASVVAMLAVGQGAQREVLARIGSMGSNLLVVRPGAPNERVQAGSSVLTLIPEDGDAVAELPNVSAAVPERSGQVTLRIGNRDYQTQATATTVDMPETRNWPVERGVFFSRADQDGRATVAVIGQTAAKNLYGEADPVGSFLLINNVPFQIIGLMGPKGASQFGGDQDDVVFVPVTTGSMRLFGDPSVRSLTIAVTDTTRMDETQAAVTGVLKERHGKEDFQIRNMAALVETISSTQRTLSVLLASIAAISLLVGGIGIMNIMLMSVTERTREIGIRMATGAATRNILQQFMTEAVVVAAFGGTLGVVLGFASGAAIAMAGLPLQFTVLPVVVAFACAVMTGIVFGFMPALKAARLDPVTALASD</sequence>
<evidence type="ECO:0000313" key="17">
    <source>
        <dbReference type="Proteomes" id="UP001595796"/>
    </source>
</evidence>
<evidence type="ECO:0000256" key="10">
    <source>
        <dbReference type="ARBA" id="ARBA00023136"/>
    </source>
</evidence>
<proteinExistence type="inferred from homology"/>
<evidence type="ECO:0000256" key="13">
    <source>
        <dbReference type="ARBA" id="ARBA00041199"/>
    </source>
</evidence>
<dbReference type="InterPro" id="IPR003593">
    <property type="entry name" value="AAA+_ATPase"/>
</dbReference>
<evidence type="ECO:0000259" key="15">
    <source>
        <dbReference type="PROSITE" id="PS50893"/>
    </source>
</evidence>
<evidence type="ECO:0000256" key="3">
    <source>
        <dbReference type="ARBA" id="ARBA00022475"/>
    </source>
</evidence>
<evidence type="ECO:0000256" key="9">
    <source>
        <dbReference type="ARBA" id="ARBA00022989"/>
    </source>
</evidence>
<keyword evidence="7" id="KW-0067">ATP-binding</keyword>
<organism evidence="16 17">
    <name type="scientific">Flaviflagellibacter deserti</name>
    <dbReference type="NCBI Taxonomy" id="2267266"/>
    <lineage>
        <taxon>Bacteria</taxon>
        <taxon>Pseudomonadati</taxon>
        <taxon>Pseudomonadota</taxon>
        <taxon>Alphaproteobacteria</taxon>
        <taxon>Hyphomicrobiales</taxon>
        <taxon>Flaviflagellibacter</taxon>
    </lineage>
</organism>
<dbReference type="InterPro" id="IPR027417">
    <property type="entry name" value="P-loop_NTPase"/>
</dbReference>
<dbReference type="PANTHER" id="PTHR30572">
    <property type="entry name" value="MEMBRANE COMPONENT OF TRANSPORTER-RELATED"/>
    <property type="match status" value="1"/>
</dbReference>
<comment type="subcellular location">
    <subcellularLocation>
        <location evidence="1">Cell inner membrane</location>
        <topology evidence="1">Multi-pass membrane protein</topology>
    </subcellularLocation>
</comment>